<sequence length="418" mass="44425">MTIQTKPPLTAGEQALSTHFDAVKQSLPGGDAALSQRSALFGALLSRGLPTRRVESWHYTDFRSLLRDVPQGAGLSQHVVEPLIAGATVLASSAQDGVVPAGVSVVDFQTRLADGSLTLAARGDDDAVGHLNAAFADTGFAITIADGSKVEAPIELQAVHDGGQAHLRHEVHVGANAGVTLVERHLNSGDAPALVSAVTNLKLEREANVTWVIVQGQGRADSHLGQINVSLGEDARLTLCIINAGGKLIRQEVHVVTAGEGADFKLRGVNLLGGDSHTDVTMTLGHDVPNTTSTEIIRNVVFDRARGVFQGQIRVAPHAQKTDARMASNTLLLSDEGEFSTKPELEIFADDVQCAHGATVADIDAVHLFYLKSRGIPEAVARRMLVQAFVNEVVEELDDEPLTDALHGVIETWLEKHV</sequence>
<gene>
    <name evidence="2" type="primary">sufD</name>
    <name evidence="2" type="ORF">D5400_11845</name>
</gene>
<name>A0A3Q8XQR7_9HYPH</name>
<dbReference type="Proteomes" id="UP000268192">
    <property type="component" value="Chromosome"/>
</dbReference>
<evidence type="ECO:0000259" key="1">
    <source>
        <dbReference type="Pfam" id="PF01458"/>
    </source>
</evidence>
<dbReference type="PANTHER" id="PTHR43575">
    <property type="entry name" value="PROTEIN ABCI7, CHLOROPLASTIC"/>
    <property type="match status" value="1"/>
</dbReference>
<dbReference type="NCBIfam" id="TIGR01981">
    <property type="entry name" value="sufD"/>
    <property type="match status" value="1"/>
</dbReference>
<dbReference type="AlphaFoldDB" id="A0A3Q8XQR7"/>
<dbReference type="InterPro" id="IPR011542">
    <property type="entry name" value="SUF_FeS_clus_asmbl_SufD"/>
</dbReference>
<dbReference type="KEGG" id="abaw:D5400_11845"/>
<dbReference type="EMBL" id="CP032509">
    <property type="protein sequence ID" value="AZN71877.1"/>
    <property type="molecule type" value="Genomic_DNA"/>
</dbReference>
<reference evidence="2 3" key="1">
    <citation type="submission" date="2018-09" db="EMBL/GenBank/DDBJ databases">
        <title>Marinorhizobium profundi gen. nov., sp. nov., isolated from a deep-sea sediment sample from the New Britain Trench and proposal of Marinorhizobiaceae fam. nov. in the order Rhizobiales of the class Alphaproteobacteria.</title>
        <authorList>
            <person name="Cao J."/>
        </authorList>
    </citation>
    <scope>NUCLEOTIDE SEQUENCE [LARGE SCALE GENOMIC DNA]</scope>
    <source>
        <strain evidence="2 3">WS11</strain>
    </source>
</reference>
<evidence type="ECO:0000313" key="2">
    <source>
        <dbReference type="EMBL" id="AZN71877.1"/>
    </source>
</evidence>
<keyword evidence="3" id="KW-1185">Reference proteome</keyword>
<dbReference type="RefSeq" id="WP_126010196.1">
    <property type="nucleotide sequence ID" value="NZ_CP032509.1"/>
</dbReference>
<evidence type="ECO:0000313" key="3">
    <source>
        <dbReference type="Proteomes" id="UP000268192"/>
    </source>
</evidence>
<dbReference type="SUPFAM" id="SSF101960">
    <property type="entry name" value="Stabilizer of iron transporter SufD"/>
    <property type="match status" value="1"/>
</dbReference>
<protein>
    <submittedName>
        <fullName evidence="2">Fe-S cluster assembly protein SufD</fullName>
    </submittedName>
</protein>
<proteinExistence type="predicted"/>
<feature type="domain" description="SUF system FeS cluster assembly SufBD core" evidence="1">
    <location>
        <begin position="163"/>
        <end position="389"/>
    </location>
</feature>
<dbReference type="GO" id="GO:0016226">
    <property type="term" value="P:iron-sulfur cluster assembly"/>
    <property type="evidence" value="ECO:0007669"/>
    <property type="project" value="InterPro"/>
</dbReference>
<dbReference type="Pfam" id="PF01458">
    <property type="entry name" value="SUFBD_core"/>
    <property type="match status" value="1"/>
</dbReference>
<dbReference type="InterPro" id="IPR037284">
    <property type="entry name" value="SUF_FeS_clus_asmbl_SufBD_sf"/>
</dbReference>
<dbReference type="OrthoDB" id="9768262at2"/>
<dbReference type="InterPro" id="IPR000825">
    <property type="entry name" value="SUF_FeS_clus_asmbl_SufBD_core"/>
</dbReference>
<accession>A0A3Q8XQR7</accession>
<dbReference type="InterPro" id="IPR055346">
    <property type="entry name" value="Fe-S_cluster_assembly_SufBD"/>
</dbReference>
<organism evidence="2 3">
    <name type="scientific">Georhizobium profundi</name>
    <dbReference type="NCBI Taxonomy" id="2341112"/>
    <lineage>
        <taxon>Bacteria</taxon>
        <taxon>Pseudomonadati</taxon>
        <taxon>Pseudomonadota</taxon>
        <taxon>Alphaproteobacteria</taxon>
        <taxon>Hyphomicrobiales</taxon>
        <taxon>Rhizobiaceae</taxon>
        <taxon>Georhizobium</taxon>
    </lineage>
</organism>
<dbReference type="PANTHER" id="PTHR43575:SF1">
    <property type="entry name" value="PROTEIN ABCI7, CHLOROPLASTIC"/>
    <property type="match status" value="1"/>
</dbReference>